<dbReference type="Gene3D" id="3.40.50.1820">
    <property type="entry name" value="alpha/beta hydrolase"/>
    <property type="match status" value="1"/>
</dbReference>
<dbReference type="AlphaFoldDB" id="A0A2B5I6U1"/>
<gene>
    <name evidence="2" type="ORF">COL66_27855</name>
</gene>
<feature type="chain" id="PRO_5012586527" description="Lipase" evidence="1">
    <location>
        <begin position="29"/>
        <end position="534"/>
    </location>
</feature>
<organism evidence="2 3">
    <name type="scientific">Bacillus wiedmannii</name>
    <dbReference type="NCBI Taxonomy" id="1890302"/>
    <lineage>
        <taxon>Bacteria</taxon>
        <taxon>Bacillati</taxon>
        <taxon>Bacillota</taxon>
        <taxon>Bacilli</taxon>
        <taxon>Bacillales</taxon>
        <taxon>Bacillaceae</taxon>
        <taxon>Bacillus</taxon>
        <taxon>Bacillus cereus group</taxon>
    </lineage>
</organism>
<reference evidence="2 3" key="1">
    <citation type="submission" date="2017-09" db="EMBL/GenBank/DDBJ databases">
        <title>Large-scale bioinformatics analysis of Bacillus genomes uncovers conserved roles of natural products in bacterial physiology.</title>
        <authorList>
            <consortium name="Agbiome Team Llc"/>
            <person name="Bleich R.M."/>
            <person name="Grubbs K.J."/>
            <person name="Santa Maria K.C."/>
            <person name="Allen S.E."/>
            <person name="Farag S."/>
            <person name="Shank E.A."/>
            <person name="Bowers A."/>
        </authorList>
    </citation>
    <scope>NUCLEOTIDE SEQUENCE [LARGE SCALE GENOMIC DNA]</scope>
    <source>
        <strain evidence="2 3">AFS080080</strain>
    </source>
</reference>
<evidence type="ECO:0000313" key="2">
    <source>
        <dbReference type="EMBL" id="PFZ21003.1"/>
    </source>
</evidence>
<dbReference type="Proteomes" id="UP000223311">
    <property type="component" value="Unassembled WGS sequence"/>
</dbReference>
<comment type="caution">
    <text evidence="2">The sequence shown here is derived from an EMBL/GenBank/DDBJ whole genome shotgun (WGS) entry which is preliminary data.</text>
</comment>
<keyword evidence="1" id="KW-0732">Signal</keyword>
<dbReference type="InterPro" id="IPR029058">
    <property type="entry name" value="AB_hydrolase_fold"/>
</dbReference>
<dbReference type="SUPFAM" id="SSF53474">
    <property type="entry name" value="alpha/beta-Hydrolases"/>
    <property type="match status" value="1"/>
</dbReference>
<evidence type="ECO:0000313" key="3">
    <source>
        <dbReference type="Proteomes" id="UP000223311"/>
    </source>
</evidence>
<name>A0A2B5I6U1_9BACI</name>
<dbReference type="EMBL" id="NVGE01000065">
    <property type="protein sequence ID" value="PFZ21003.1"/>
    <property type="molecule type" value="Genomic_DNA"/>
</dbReference>
<evidence type="ECO:0008006" key="4">
    <source>
        <dbReference type="Google" id="ProtNLM"/>
    </source>
</evidence>
<proteinExistence type="predicted"/>
<sequence length="534" mass="59109">MRFLKRCMLLLLAFFIMIPMAVSTKVGAEEVKEIKTGFPDTEVFTPGEWFLGQKPANYDENKPPILFVQGRNGNADSWYGKTVYHDINDMYDYALKAGYQTVFIQLYDAAGKGSASQWDNGKLLAQKLEEIYNHFGKKVNIVAHSKGGIDTQAALVGYGANRFVGNVITLATPHHGSNLADLSYSWWAGWLASILGQKDDGTYSLQMGEMAKFRSTIDNNPAAKLNRYYTVTGTSWGPVFSALSMGGFYLSSYGSNDGLVNEWSAKLPYGTHLFTDSRFDHDNIRKGSAVFSRIEPYLRTSNVAVPALVASSTSSNENIEQLNTTSNQNILGGELPQSQWIEQTVTVDKKAEGIVSILTASSDVEVQMMSPKGKMYTNKDSVITTGEGESFFGGATIRTFKFDKMDVGEWKVKMMAKQSKDAFLIVSDYKSGAPFVLKMPTKVKVNKSEYKLTKSPVAPEMKGDLSITVRVVNKEGKLVSEYNELQKGNNNTFTGALKDIKQPGVYNVTMDIKGTNKEGQPYNRTIVKSVYVEK</sequence>
<protein>
    <recommendedName>
        <fullName evidence="4">Lipase</fullName>
    </recommendedName>
</protein>
<accession>A0A2B5I6U1</accession>
<feature type="signal peptide" evidence="1">
    <location>
        <begin position="1"/>
        <end position="28"/>
    </location>
</feature>
<evidence type="ECO:0000256" key="1">
    <source>
        <dbReference type="SAM" id="SignalP"/>
    </source>
</evidence>